<dbReference type="SUPFAM" id="SSF51735">
    <property type="entry name" value="NAD(P)-binding Rossmann-fold domains"/>
    <property type="match status" value="1"/>
</dbReference>
<evidence type="ECO:0000313" key="3">
    <source>
        <dbReference type="EMBL" id="KAK9502590.1"/>
    </source>
</evidence>
<dbReference type="GO" id="GO:0006629">
    <property type="term" value="P:lipid metabolic process"/>
    <property type="evidence" value="ECO:0007669"/>
    <property type="project" value="UniProtKB-ARBA"/>
</dbReference>
<reference evidence="3 4" key="1">
    <citation type="submission" date="2022-12" db="EMBL/GenBank/DDBJ databases">
        <title>Chromosome-level genome assembly of true bugs.</title>
        <authorList>
            <person name="Ma L."/>
            <person name="Li H."/>
        </authorList>
    </citation>
    <scope>NUCLEOTIDE SEQUENCE [LARGE SCALE GENOMIC DNA]</scope>
    <source>
        <strain evidence="3">Lab_2022b</strain>
    </source>
</reference>
<dbReference type="InterPro" id="IPR002347">
    <property type="entry name" value="SDR_fam"/>
</dbReference>
<dbReference type="InterPro" id="IPR057326">
    <property type="entry name" value="KR_dom"/>
</dbReference>
<feature type="domain" description="Ketoreductase" evidence="2">
    <location>
        <begin position="6"/>
        <end position="193"/>
    </location>
</feature>
<evidence type="ECO:0000256" key="1">
    <source>
        <dbReference type="ARBA" id="ARBA00023002"/>
    </source>
</evidence>
<name>A0AAW1D2L2_9HEMI</name>
<dbReference type="EMBL" id="JAPXFL010000008">
    <property type="protein sequence ID" value="KAK9502590.1"/>
    <property type="molecule type" value="Genomic_DNA"/>
</dbReference>
<proteinExistence type="predicted"/>
<dbReference type="AlphaFoldDB" id="A0AAW1D2L2"/>
<dbReference type="InterPro" id="IPR020904">
    <property type="entry name" value="Sc_DH/Rdtase_CS"/>
</dbReference>
<keyword evidence="4" id="KW-1185">Reference proteome</keyword>
<dbReference type="Pfam" id="PF13561">
    <property type="entry name" value="adh_short_C2"/>
    <property type="match status" value="1"/>
</dbReference>
<dbReference type="SMART" id="SM00822">
    <property type="entry name" value="PKS_KR"/>
    <property type="match status" value="1"/>
</dbReference>
<comment type="caution">
    <text evidence="3">The sequence shown here is derived from an EMBL/GenBank/DDBJ whole genome shotgun (WGS) entry which is preliminary data.</text>
</comment>
<evidence type="ECO:0000313" key="4">
    <source>
        <dbReference type="Proteomes" id="UP001461498"/>
    </source>
</evidence>
<dbReference type="GO" id="GO:0016491">
    <property type="term" value="F:oxidoreductase activity"/>
    <property type="evidence" value="ECO:0007669"/>
    <property type="project" value="UniProtKB-KW"/>
</dbReference>
<dbReference type="NCBIfam" id="NF005559">
    <property type="entry name" value="PRK07231.1"/>
    <property type="match status" value="1"/>
</dbReference>
<keyword evidence="1" id="KW-0560">Oxidoreductase</keyword>
<accession>A0AAW1D2L2</accession>
<dbReference type="Proteomes" id="UP001461498">
    <property type="component" value="Unassembled WGS sequence"/>
</dbReference>
<dbReference type="PRINTS" id="PR00080">
    <property type="entry name" value="SDRFAMILY"/>
</dbReference>
<gene>
    <name evidence="3" type="ORF">O3M35_011336</name>
</gene>
<organism evidence="3 4">
    <name type="scientific">Rhynocoris fuscipes</name>
    <dbReference type="NCBI Taxonomy" id="488301"/>
    <lineage>
        <taxon>Eukaryota</taxon>
        <taxon>Metazoa</taxon>
        <taxon>Ecdysozoa</taxon>
        <taxon>Arthropoda</taxon>
        <taxon>Hexapoda</taxon>
        <taxon>Insecta</taxon>
        <taxon>Pterygota</taxon>
        <taxon>Neoptera</taxon>
        <taxon>Paraneoptera</taxon>
        <taxon>Hemiptera</taxon>
        <taxon>Heteroptera</taxon>
        <taxon>Panheteroptera</taxon>
        <taxon>Cimicomorpha</taxon>
        <taxon>Reduviidae</taxon>
        <taxon>Harpactorinae</taxon>
        <taxon>Harpactorini</taxon>
        <taxon>Rhynocoris</taxon>
    </lineage>
</organism>
<dbReference type="PROSITE" id="PS00061">
    <property type="entry name" value="ADH_SHORT"/>
    <property type="match status" value="1"/>
</dbReference>
<dbReference type="InterPro" id="IPR036291">
    <property type="entry name" value="NAD(P)-bd_dom_sf"/>
</dbReference>
<protein>
    <recommendedName>
        <fullName evidence="2">Ketoreductase domain-containing protein</fullName>
    </recommendedName>
</protein>
<sequence>MNFCGKVVLLTGASSGIGAVTALEFARLGASLALTGRNVKNLQNVAEKCKGVSSNGEEPFTVVGDLTKEEDTIKIIEETMKKFKKLDVLVNNAGILETGTIENTSLEQYDRVFNANVRSMYHLTMLAVPHLIKTKGNIVNVSSVNGIRSFPGVLAYCMSKSAVDQFTRCIALELASKQIRVNSVNPGVTITELQKRGGMSDENYARFLERSKETHALGRPGMPEEVARTITFLASDHASFITAANLPVDGGRHALCPR</sequence>
<dbReference type="Gene3D" id="3.40.50.720">
    <property type="entry name" value="NAD(P)-binding Rossmann-like Domain"/>
    <property type="match status" value="1"/>
</dbReference>
<dbReference type="PRINTS" id="PR00081">
    <property type="entry name" value="GDHRDH"/>
</dbReference>
<evidence type="ECO:0000259" key="2">
    <source>
        <dbReference type="SMART" id="SM00822"/>
    </source>
</evidence>
<dbReference type="PANTHER" id="PTHR43975:SF2">
    <property type="entry name" value="EG:BACR7A4.14 PROTEIN-RELATED"/>
    <property type="match status" value="1"/>
</dbReference>
<dbReference type="FunFam" id="3.40.50.720:FF:000084">
    <property type="entry name" value="Short-chain dehydrogenase reductase"/>
    <property type="match status" value="1"/>
</dbReference>
<dbReference type="PANTHER" id="PTHR43975">
    <property type="entry name" value="ZGC:101858"/>
    <property type="match status" value="1"/>
</dbReference>